<reference evidence="2" key="2">
    <citation type="submission" date="2020-03" db="EMBL/GenBank/DDBJ databases">
        <title>Complete Genome Sequences of Extremely Thermoacidophilic, Metal-Mobilizing Type-Strain Members of the Archaeal Family Sulfolobaceae: Acidianus brierleyi DSM-1651T, Acidianus sulfidivorans DSM-18786T, Metallosphaera hakonensis DSM-7519T, and Metallosphaera prunae DSM-10039T.</title>
        <authorList>
            <person name="Counts J.A."/>
            <person name="Kelly R.M."/>
        </authorList>
    </citation>
    <scope>NUCLEOTIDE SEQUENCE [LARGE SCALE GENOMIC DNA]</scope>
    <source>
        <strain evidence="2">HO1-1</strain>
    </source>
</reference>
<reference evidence="1 2" key="1">
    <citation type="submission" date="2018-05" db="EMBL/GenBank/DDBJ databases">
        <title>Complete Genome Sequences of Extremely Thermoacidophilic, Metal-Mobilizing Type-Strain Members of the Archaeal Family Sulfolobaceae: Acidianus brierleyi DSM-1651T, Acidianus sulfidivorans DSM-18786T, Metallosphaera hakonensis DSM-7519T, and Metallosphaera prunae DSM-10039T.</title>
        <authorList>
            <person name="Counts J.A."/>
            <person name="Kelly R.M."/>
        </authorList>
    </citation>
    <scope>NUCLEOTIDE SEQUENCE [LARGE SCALE GENOMIC DNA]</scope>
    <source>
        <strain evidence="1 2">HO1-1</strain>
    </source>
</reference>
<reference evidence="2" key="3">
    <citation type="submission" date="2020-03" db="EMBL/GenBank/DDBJ databases">
        <title>Sequencing and Assembly of Multiple Reported Metal-Biooxidizing Members of the Extremely Thermoacidophilic Archaeal Family Sulfolobaceae.</title>
        <authorList>
            <person name="Counts J.A."/>
            <person name="Kelly R.M."/>
        </authorList>
    </citation>
    <scope>NUCLEOTIDE SEQUENCE [LARGE SCALE GENOMIC DNA]</scope>
    <source>
        <strain evidence="2">HO1-1</strain>
    </source>
</reference>
<evidence type="ECO:0000313" key="2">
    <source>
        <dbReference type="Proteomes" id="UP000247586"/>
    </source>
</evidence>
<accession>A0A2U9IVV7</accession>
<name>A0A2U9IVV7_9CREN</name>
<dbReference type="Proteomes" id="UP000247586">
    <property type="component" value="Chromosome"/>
</dbReference>
<evidence type="ECO:0000313" key="1">
    <source>
        <dbReference type="EMBL" id="AWS00212.1"/>
    </source>
</evidence>
<keyword evidence="2" id="KW-1185">Reference proteome</keyword>
<gene>
    <name evidence="1" type="ORF">DFR87_11530</name>
</gene>
<organism evidence="1 2">
    <name type="scientific">Metallosphaera hakonensis JCM 8857 = DSM 7519</name>
    <dbReference type="NCBI Taxonomy" id="1293036"/>
    <lineage>
        <taxon>Archaea</taxon>
        <taxon>Thermoproteota</taxon>
        <taxon>Thermoprotei</taxon>
        <taxon>Sulfolobales</taxon>
        <taxon>Sulfolobaceae</taxon>
        <taxon>Metallosphaera</taxon>
    </lineage>
</organism>
<dbReference type="EMBL" id="CP029287">
    <property type="protein sequence ID" value="AWS00212.1"/>
    <property type="molecule type" value="Genomic_DNA"/>
</dbReference>
<dbReference type="AlphaFoldDB" id="A0A2U9IVV7"/>
<proteinExistence type="predicted"/>
<protein>
    <submittedName>
        <fullName evidence="1">Uncharacterized protein</fullName>
    </submittedName>
</protein>
<dbReference type="KEGG" id="mhk:DFR87_11530"/>
<sequence length="78" mass="9026">MMYVAFENGITFFLGQDGTIRREQGKPSIVIVKELTREKLQDYAKRGLKVFPCDEEEKECLSKVLNKVYPECKSCKFA</sequence>